<evidence type="ECO:0000256" key="1">
    <source>
        <dbReference type="SAM" id="SignalP"/>
    </source>
</evidence>
<dbReference type="InterPro" id="IPR051693">
    <property type="entry name" value="UPF0046_metallophosphoest"/>
</dbReference>
<protein>
    <recommendedName>
        <fullName evidence="4">Calcineurin-like phosphoesterase domain-containing protein</fullName>
    </recommendedName>
</protein>
<dbReference type="OrthoDB" id="630188at2759"/>
<feature type="signal peptide" evidence="1">
    <location>
        <begin position="1"/>
        <end position="26"/>
    </location>
</feature>
<dbReference type="CDD" id="cd07379">
    <property type="entry name" value="MPP_239FB"/>
    <property type="match status" value="1"/>
</dbReference>
<dbReference type="EMBL" id="DF237225">
    <property type="protein sequence ID" value="GAQ86213.1"/>
    <property type="molecule type" value="Genomic_DNA"/>
</dbReference>
<dbReference type="AlphaFoldDB" id="A0A1Y1I6S0"/>
<evidence type="ECO:0008006" key="4">
    <source>
        <dbReference type="Google" id="ProtNLM"/>
    </source>
</evidence>
<evidence type="ECO:0000313" key="3">
    <source>
        <dbReference type="Proteomes" id="UP000054558"/>
    </source>
</evidence>
<sequence length="391" mass="43185">MRWKLPAGVLALVVFVLVVLVRQVRFKQGGTVSNWYSRPRLTGANFGAVERGFDEGGALWSAQDETTNVEEEEVKSWKERLRQADLNGVGRRTGNANDGWAEHSDGRTSGRGPRLWVFVSVSDTHGVHGDVHVPDGDVLVHAGGFSRNGTVEQLRDFNDWLGAFPHRYKILVPGLADLGPGSESQPRLRELLSHANAILVDSTFVLPGGVVIYGAPAPPPGEEDLGGGPSKWDPIPLNIDVLVTQGPRYEPYDPSSIEGLVGSPKLAEAIERTRPRMVVFGHVQHSYGVLRQMYCRRRGWLRSCQDGLEEVSQEEWPLRIEQPSEEQPSGSVYFVNAAFVIPRVDSDGSRYEERRQPLLIELEEEEGPAGIGLAAWVHNRGQGPGWTEPLQ</sequence>
<accession>A0A1Y1I6S0</accession>
<dbReference type="Gene3D" id="3.60.21.10">
    <property type="match status" value="1"/>
</dbReference>
<evidence type="ECO:0000313" key="2">
    <source>
        <dbReference type="EMBL" id="GAQ86213.1"/>
    </source>
</evidence>
<keyword evidence="3" id="KW-1185">Reference proteome</keyword>
<dbReference type="PANTHER" id="PTHR12905">
    <property type="entry name" value="METALLOPHOSPHOESTERASE"/>
    <property type="match status" value="1"/>
</dbReference>
<organism evidence="2 3">
    <name type="scientific">Klebsormidium nitens</name>
    <name type="common">Green alga</name>
    <name type="synonym">Ulothrix nitens</name>
    <dbReference type="NCBI Taxonomy" id="105231"/>
    <lineage>
        <taxon>Eukaryota</taxon>
        <taxon>Viridiplantae</taxon>
        <taxon>Streptophyta</taxon>
        <taxon>Klebsormidiophyceae</taxon>
        <taxon>Klebsormidiales</taxon>
        <taxon>Klebsormidiaceae</taxon>
        <taxon>Klebsormidium</taxon>
    </lineage>
</organism>
<reference evidence="2 3" key="1">
    <citation type="journal article" date="2014" name="Nat. Commun.">
        <title>Klebsormidium flaccidum genome reveals primary factors for plant terrestrial adaptation.</title>
        <authorList>
            <person name="Hori K."/>
            <person name="Maruyama F."/>
            <person name="Fujisawa T."/>
            <person name="Togashi T."/>
            <person name="Yamamoto N."/>
            <person name="Seo M."/>
            <person name="Sato S."/>
            <person name="Yamada T."/>
            <person name="Mori H."/>
            <person name="Tajima N."/>
            <person name="Moriyama T."/>
            <person name="Ikeuchi M."/>
            <person name="Watanabe M."/>
            <person name="Wada H."/>
            <person name="Kobayashi K."/>
            <person name="Saito M."/>
            <person name="Masuda T."/>
            <person name="Sasaki-Sekimoto Y."/>
            <person name="Mashiguchi K."/>
            <person name="Awai K."/>
            <person name="Shimojima M."/>
            <person name="Masuda S."/>
            <person name="Iwai M."/>
            <person name="Nobusawa T."/>
            <person name="Narise T."/>
            <person name="Kondo S."/>
            <person name="Saito H."/>
            <person name="Sato R."/>
            <person name="Murakawa M."/>
            <person name="Ihara Y."/>
            <person name="Oshima-Yamada Y."/>
            <person name="Ohtaka K."/>
            <person name="Satoh M."/>
            <person name="Sonobe K."/>
            <person name="Ishii M."/>
            <person name="Ohtani R."/>
            <person name="Kanamori-Sato M."/>
            <person name="Honoki R."/>
            <person name="Miyazaki D."/>
            <person name="Mochizuki H."/>
            <person name="Umetsu J."/>
            <person name="Higashi K."/>
            <person name="Shibata D."/>
            <person name="Kamiya Y."/>
            <person name="Sato N."/>
            <person name="Nakamura Y."/>
            <person name="Tabata S."/>
            <person name="Ida S."/>
            <person name="Kurokawa K."/>
            <person name="Ohta H."/>
        </authorList>
    </citation>
    <scope>NUCLEOTIDE SEQUENCE [LARGE SCALE GENOMIC DNA]</scope>
    <source>
        <strain evidence="2 3">NIES-2285</strain>
    </source>
</reference>
<dbReference type="Proteomes" id="UP000054558">
    <property type="component" value="Unassembled WGS sequence"/>
</dbReference>
<keyword evidence="1" id="KW-0732">Signal</keyword>
<gene>
    <name evidence="2" type="ORF">KFL_002760100</name>
</gene>
<dbReference type="PANTHER" id="PTHR12905:SF0">
    <property type="entry name" value="CALCINEURIN-LIKE PHOSPHOESTERASE DOMAIN-CONTAINING PROTEIN"/>
    <property type="match status" value="1"/>
</dbReference>
<proteinExistence type="predicted"/>
<dbReference type="SUPFAM" id="SSF56300">
    <property type="entry name" value="Metallo-dependent phosphatases"/>
    <property type="match status" value="1"/>
</dbReference>
<dbReference type="InterPro" id="IPR029052">
    <property type="entry name" value="Metallo-depent_PP-like"/>
</dbReference>
<feature type="chain" id="PRO_5013276737" description="Calcineurin-like phosphoesterase domain-containing protein" evidence="1">
    <location>
        <begin position="27"/>
        <end position="391"/>
    </location>
</feature>
<name>A0A1Y1I6S0_KLENI</name>